<comment type="caution">
    <text evidence="2">The sequence shown here is derived from an EMBL/GenBank/DDBJ whole genome shotgun (WGS) entry which is preliminary data.</text>
</comment>
<keyword evidence="3" id="KW-1185">Reference proteome</keyword>
<name>A0AA40BIB8_9PEZI</name>
<dbReference type="CDD" id="cd06588">
    <property type="entry name" value="PhnB_like"/>
    <property type="match status" value="1"/>
</dbReference>
<feature type="domain" description="PhnB-like" evidence="1">
    <location>
        <begin position="8"/>
        <end position="121"/>
    </location>
</feature>
<proteinExistence type="predicted"/>
<dbReference type="AlphaFoldDB" id="A0AA40BIB8"/>
<protein>
    <submittedName>
        <fullName evidence="2">3-demethylubiquinone-9 3-methyltransferase</fullName>
    </submittedName>
</protein>
<dbReference type="InterPro" id="IPR009725">
    <property type="entry name" value="3_dmu_93_MTrfase"/>
</dbReference>
<dbReference type="PANTHER" id="PTHR33990:SF2">
    <property type="entry name" value="PHNB-LIKE DOMAIN-CONTAINING PROTEIN"/>
    <property type="match status" value="1"/>
</dbReference>
<dbReference type="RefSeq" id="XP_060303631.1">
    <property type="nucleotide sequence ID" value="XM_060444719.1"/>
</dbReference>
<dbReference type="InterPro" id="IPR029068">
    <property type="entry name" value="Glyas_Bleomycin-R_OHBP_Dase"/>
</dbReference>
<dbReference type="PIRSF" id="PIRSF021700">
    <property type="entry name" value="3_dmu_93_MTrfase"/>
    <property type="match status" value="1"/>
</dbReference>
<gene>
    <name evidence="2" type="ORF">B0T26DRAFT_746623</name>
</gene>
<dbReference type="Pfam" id="PF06983">
    <property type="entry name" value="3-dmu-9_3-mt"/>
    <property type="match status" value="1"/>
</dbReference>
<dbReference type="Gene3D" id="3.10.180.10">
    <property type="entry name" value="2,3-Dihydroxybiphenyl 1,2-Dioxygenase, domain 1"/>
    <property type="match status" value="1"/>
</dbReference>
<dbReference type="GeneID" id="85327989"/>
<organism evidence="2 3">
    <name type="scientific">Lasiosphaeria miniovina</name>
    <dbReference type="NCBI Taxonomy" id="1954250"/>
    <lineage>
        <taxon>Eukaryota</taxon>
        <taxon>Fungi</taxon>
        <taxon>Dikarya</taxon>
        <taxon>Ascomycota</taxon>
        <taxon>Pezizomycotina</taxon>
        <taxon>Sordariomycetes</taxon>
        <taxon>Sordariomycetidae</taxon>
        <taxon>Sordariales</taxon>
        <taxon>Lasiosphaeriaceae</taxon>
        <taxon>Lasiosphaeria</taxon>
    </lineage>
</organism>
<evidence type="ECO:0000313" key="2">
    <source>
        <dbReference type="EMBL" id="KAK0734754.1"/>
    </source>
</evidence>
<evidence type="ECO:0000313" key="3">
    <source>
        <dbReference type="Proteomes" id="UP001172101"/>
    </source>
</evidence>
<dbReference type="PANTHER" id="PTHR33990">
    <property type="entry name" value="PROTEIN YJDN-RELATED"/>
    <property type="match status" value="1"/>
</dbReference>
<sequence length="189" mass="21025">MSLDKLTLTTCFWFDGQAEEAAGFYVSVFKNSKITHIQRYSDAGKESHGHEAGSVLVAEFQLNGHRFIGLNGGPSFKFTPAISFLDKFGEGGPVDSRQCGPVDSRQCGWLTDKYGVSWQIVPTALKEMLSSPDKEKADRATVAMMHMKKLEIVGLRKAFEGEDGCHLGLLNSHWLPLWFEELQKPLPDC</sequence>
<dbReference type="SUPFAM" id="SSF54593">
    <property type="entry name" value="Glyoxalase/Bleomycin resistance protein/Dihydroxybiphenyl dioxygenase"/>
    <property type="match status" value="1"/>
</dbReference>
<reference evidence="2" key="1">
    <citation type="submission" date="2023-06" db="EMBL/GenBank/DDBJ databases">
        <title>Genome-scale phylogeny and comparative genomics of the fungal order Sordariales.</title>
        <authorList>
            <consortium name="Lawrence Berkeley National Laboratory"/>
            <person name="Hensen N."/>
            <person name="Bonometti L."/>
            <person name="Westerberg I."/>
            <person name="Brannstrom I.O."/>
            <person name="Guillou S."/>
            <person name="Cros-Aarteil S."/>
            <person name="Calhoun S."/>
            <person name="Haridas S."/>
            <person name="Kuo A."/>
            <person name="Mondo S."/>
            <person name="Pangilinan J."/>
            <person name="Riley R."/>
            <person name="LaButti K."/>
            <person name="Andreopoulos B."/>
            <person name="Lipzen A."/>
            <person name="Chen C."/>
            <person name="Yanf M."/>
            <person name="Daum C."/>
            <person name="Ng V."/>
            <person name="Clum A."/>
            <person name="Steindorff A."/>
            <person name="Ohm R."/>
            <person name="Martin F."/>
            <person name="Silar P."/>
            <person name="Natvig D."/>
            <person name="Lalanne C."/>
            <person name="Gautier V."/>
            <person name="Ament-velasquez S.L."/>
            <person name="Kruys A."/>
            <person name="Hutchinson M.I."/>
            <person name="Powell A.J."/>
            <person name="Barry K."/>
            <person name="Miller A.N."/>
            <person name="Grigoriev I.V."/>
            <person name="Debuchy R."/>
            <person name="Gladieux P."/>
            <person name="Thoren M.H."/>
            <person name="Johannesson H."/>
        </authorList>
    </citation>
    <scope>NUCLEOTIDE SEQUENCE</scope>
    <source>
        <strain evidence="2">SMH2392-1A</strain>
    </source>
</reference>
<accession>A0AA40BIB8</accession>
<dbReference type="EMBL" id="JAUIRO010000001">
    <property type="protein sequence ID" value="KAK0734754.1"/>
    <property type="molecule type" value="Genomic_DNA"/>
</dbReference>
<dbReference type="InterPro" id="IPR028973">
    <property type="entry name" value="PhnB-like"/>
</dbReference>
<dbReference type="Proteomes" id="UP001172101">
    <property type="component" value="Unassembled WGS sequence"/>
</dbReference>
<evidence type="ECO:0000259" key="1">
    <source>
        <dbReference type="Pfam" id="PF06983"/>
    </source>
</evidence>